<dbReference type="RefSeq" id="XP_018689128.1">
    <property type="nucleotide sequence ID" value="XM_018841419.1"/>
</dbReference>
<feature type="transmembrane region" description="Helical" evidence="2">
    <location>
        <begin position="1383"/>
        <end position="1404"/>
    </location>
</feature>
<accession>A0A178Z8D9</accession>
<feature type="region of interest" description="Disordered" evidence="1">
    <location>
        <begin position="1"/>
        <end position="44"/>
    </location>
</feature>
<evidence type="ECO:0000256" key="2">
    <source>
        <dbReference type="SAM" id="Phobius"/>
    </source>
</evidence>
<dbReference type="STRING" id="1367422.A0A178Z8D9"/>
<name>A0A178Z8D9_9EURO</name>
<feature type="compositionally biased region" description="Low complexity" evidence="1">
    <location>
        <begin position="1449"/>
        <end position="1460"/>
    </location>
</feature>
<feature type="compositionally biased region" description="Polar residues" evidence="1">
    <location>
        <begin position="1492"/>
        <end position="1502"/>
    </location>
</feature>
<evidence type="ECO:0000313" key="3">
    <source>
        <dbReference type="EMBL" id="OAP55761.1"/>
    </source>
</evidence>
<keyword evidence="2" id="KW-1133">Transmembrane helix</keyword>
<keyword evidence="2" id="KW-0812">Transmembrane</keyword>
<feature type="compositionally biased region" description="Basic residues" evidence="1">
    <location>
        <begin position="1539"/>
        <end position="1549"/>
    </location>
</feature>
<comment type="caution">
    <text evidence="3">The sequence shown here is derived from an EMBL/GenBank/DDBJ whole genome shotgun (WGS) entry which is preliminary data.</text>
</comment>
<feature type="region of interest" description="Disordered" evidence="1">
    <location>
        <begin position="651"/>
        <end position="679"/>
    </location>
</feature>
<feature type="region of interest" description="Disordered" evidence="1">
    <location>
        <begin position="404"/>
        <end position="424"/>
    </location>
</feature>
<keyword evidence="4" id="KW-1185">Reference proteome</keyword>
<dbReference type="Proteomes" id="UP000078343">
    <property type="component" value="Unassembled WGS sequence"/>
</dbReference>
<feature type="transmembrane region" description="Helical" evidence="2">
    <location>
        <begin position="1354"/>
        <end position="1371"/>
    </location>
</feature>
<dbReference type="EMBL" id="LVYI01000010">
    <property type="protein sequence ID" value="OAP55761.1"/>
    <property type="molecule type" value="Genomic_DNA"/>
</dbReference>
<dbReference type="GeneID" id="30014081"/>
<reference evidence="3 4" key="1">
    <citation type="submission" date="2016-04" db="EMBL/GenBank/DDBJ databases">
        <title>Draft genome of Fonsecaea erecta CBS 125763.</title>
        <authorList>
            <person name="Weiss V.A."/>
            <person name="Vicente V.A."/>
            <person name="Raittz R.T."/>
            <person name="Moreno L.F."/>
            <person name="De Souza E.M."/>
            <person name="Pedrosa F.O."/>
            <person name="Steffens M.B."/>
            <person name="Faoro H."/>
            <person name="Tadra-Sfeir M.Z."/>
            <person name="Najafzadeh M.J."/>
            <person name="Felipe M.S."/>
            <person name="Teixeira M."/>
            <person name="Sun J."/>
            <person name="Xi L."/>
            <person name="Gomes R."/>
            <person name="De Azevedo C.M."/>
            <person name="Salgado C.G."/>
            <person name="Da Silva M.B."/>
            <person name="Nascimento M.F."/>
            <person name="Queiroz-Telles F."/>
            <person name="Attili D.S."/>
            <person name="Gorbushina A."/>
        </authorList>
    </citation>
    <scope>NUCLEOTIDE SEQUENCE [LARGE SCALE GENOMIC DNA]</scope>
    <source>
        <strain evidence="3 4">CBS 125763</strain>
    </source>
</reference>
<evidence type="ECO:0000256" key="1">
    <source>
        <dbReference type="SAM" id="MobiDB-lite"/>
    </source>
</evidence>
<proteinExistence type="predicted"/>
<protein>
    <submittedName>
        <fullName evidence="3">Uncharacterized protein</fullName>
    </submittedName>
</protein>
<keyword evidence="2" id="KW-0472">Membrane</keyword>
<sequence>MDETTGPEPRVSRESDAGSSTPPTQAVVPRLSITYREPVPSSTNEEEYKKFKEFVFGSSDPWVPTDPLRQHDYVALPDVAHQTQEDTSASYGHDGTTASVDSHGLLTQISRYLGAGRSGFFTLDTKATPPPYQVQERAKRLIDPSENDDSIGAIFEDSSPQLNDMFNDAWKLDFTHDRWPRYTHQLDDGLSVTCQHYVSNGIVFVRTRFHVNKVLETNAPLFSGLKLRPDEYHIRELDFLNTSSTFNISSQQQSHEPGPNQCSVILINNGFEPGDPSEAGDEYLNAVCLIFAISVNGKVRELEKSQDWYGDCYRVKSSGEDNFTVTPAHPVEIVEAYRLQLVPREADWKDCVISQADFLGIHDAFTTNLFRKLPFSRDSHLDFILRRNLEHILSVCSIPVPVTRPQSEGEKVDPPPAEIAEHGQGTRNKNYDVALTCGDLSGHRIVTSASYFAFKFLLAMLTYLRAGDFEKEHFQPCQCNSAERLACGFEMRRRLSTRIEDTCRAHVAWIGQATFADGRFKTHYWASGQEMSSDDGVNARDTTLMPDASISTSTDMPFQILTDTPFQILKLSDFAAIFDDDDKALVRSYLLHCVRPWIRHLDQKNKRGFFAFSRTTDTPREGYHNYRLEDHVWIWSALQVVDQLGLGRELKKERKQKKESKKSERKQSRSQVDSMSLEQESSQQDILKWGYSPAEFRRNVLRRFTVQNRAARQRMLAVARCWSESRFLLRTRDTAFFHDTKPAFFDRTDDLWKATINAQKYHEENQDATWDSPLRYALALLMASKGLQINGRSPQDMLKTAKKVLFQSSSASGMLPGQLNMETKDPEIFQVKSRRDFYWHTCFETPYILWKVRSTLECEAISTQTVADDSGEPHAVMPQLAKGSPSHHLHLEMKKSMPHNDLIDQQSIVEISDEWLYNPPPFLDFKPNMTGIRDFFQYFANDGIFESLLELFYDLEPRSLLRRGTFSFMDAKGHNLEGAIIDVPKSKHMAGDPNVAIAGNPLDKIELLTSHGMYGRLDKLRTAEEAKKRLIWSFKANPDLGLLCAMASPGAEAAFIASFFDRHFHREKYFTDDTTAALNAWTTEFHLSSYQLVDENDGITDLKFLGGQKWIRRAGTGFRIVGDFFDRFWTCHVLEYEPKDYVGDAQVKAHHPDKLQQCFDTLIKNRIPEMERGRNPWRQRKVLELILFDRMLEKIIGRYKELLQHVDGELRDLLSDEEENGDSSPVVHSDVLSISNAIFSQEMDSYAYLEFRKKWPPFQYTLQIMEEDLKETLDTVGLWKTRERDREPERPRWTINDEAKYRSVITKMTTANNHKIRDLERYHSKIQSLRESLASRLGSTRDDLSFQSAENVRYFTYITVVFLPLGFGAATMSTSGLPSRKMVLDMFVAAVIIFIPTLLALAYGPTVFDEILRPMFRAIRDYKHKHWPPWKTSDLPPKKQAGKKGGGQLHSPPGSSSSGGENPNKINSSSSLSPPPPPPPPPSKAAGGKTGTVLQLNASLPDTNNTMTAAAAATAESGAGPPPRRWNLFARDIKEMISKKRREGHHHKKSGDAQSELEAGNLLDGRPGKLS</sequence>
<dbReference type="OrthoDB" id="4159931at2759"/>
<evidence type="ECO:0000313" key="4">
    <source>
        <dbReference type="Proteomes" id="UP000078343"/>
    </source>
</evidence>
<feature type="compositionally biased region" description="Low complexity" evidence="1">
    <location>
        <begin position="1503"/>
        <end position="1515"/>
    </location>
</feature>
<feature type="region of interest" description="Disordered" evidence="1">
    <location>
        <begin position="1427"/>
        <end position="1571"/>
    </location>
</feature>
<feature type="compositionally biased region" description="Pro residues" evidence="1">
    <location>
        <begin position="1473"/>
        <end position="1483"/>
    </location>
</feature>
<gene>
    <name evidence="3" type="ORF">AYL99_09913</name>
</gene>
<organism evidence="3 4">
    <name type="scientific">Fonsecaea erecta</name>
    <dbReference type="NCBI Taxonomy" id="1367422"/>
    <lineage>
        <taxon>Eukaryota</taxon>
        <taxon>Fungi</taxon>
        <taxon>Dikarya</taxon>
        <taxon>Ascomycota</taxon>
        <taxon>Pezizomycotina</taxon>
        <taxon>Eurotiomycetes</taxon>
        <taxon>Chaetothyriomycetidae</taxon>
        <taxon>Chaetothyriales</taxon>
        <taxon>Herpotrichiellaceae</taxon>
        <taxon>Fonsecaea</taxon>
    </lineage>
</organism>